<proteinExistence type="predicted"/>
<reference evidence="2" key="1">
    <citation type="journal article" date="2012" name="Nature">
        <title>The oyster genome reveals stress adaptation and complexity of shell formation.</title>
        <authorList>
            <person name="Zhang G."/>
            <person name="Fang X."/>
            <person name="Guo X."/>
            <person name="Li L."/>
            <person name="Luo R."/>
            <person name="Xu F."/>
            <person name="Yang P."/>
            <person name="Zhang L."/>
            <person name="Wang X."/>
            <person name="Qi H."/>
            <person name="Xiong Z."/>
            <person name="Que H."/>
            <person name="Xie Y."/>
            <person name="Holland P.W."/>
            <person name="Paps J."/>
            <person name="Zhu Y."/>
            <person name="Wu F."/>
            <person name="Chen Y."/>
            <person name="Wang J."/>
            <person name="Peng C."/>
            <person name="Meng J."/>
            <person name="Yang L."/>
            <person name="Liu J."/>
            <person name="Wen B."/>
            <person name="Zhang N."/>
            <person name="Huang Z."/>
            <person name="Zhu Q."/>
            <person name="Feng Y."/>
            <person name="Mount A."/>
            <person name="Hedgecock D."/>
            <person name="Xu Z."/>
            <person name="Liu Y."/>
            <person name="Domazet-Loso T."/>
            <person name="Du Y."/>
            <person name="Sun X."/>
            <person name="Zhang S."/>
            <person name="Liu B."/>
            <person name="Cheng P."/>
            <person name="Jiang X."/>
            <person name="Li J."/>
            <person name="Fan D."/>
            <person name="Wang W."/>
            <person name="Fu W."/>
            <person name="Wang T."/>
            <person name="Wang B."/>
            <person name="Zhang J."/>
            <person name="Peng Z."/>
            <person name="Li Y."/>
            <person name="Li N."/>
            <person name="Wang J."/>
            <person name="Chen M."/>
            <person name="He Y."/>
            <person name="Tan F."/>
            <person name="Song X."/>
            <person name="Zheng Q."/>
            <person name="Huang R."/>
            <person name="Yang H."/>
            <person name="Du X."/>
            <person name="Chen L."/>
            <person name="Yang M."/>
            <person name="Gaffney P.M."/>
            <person name="Wang S."/>
            <person name="Luo L."/>
            <person name="She Z."/>
            <person name="Ming Y."/>
            <person name="Huang W."/>
            <person name="Zhang S."/>
            <person name="Huang B."/>
            <person name="Zhang Y."/>
            <person name="Qu T."/>
            <person name="Ni P."/>
            <person name="Miao G."/>
            <person name="Wang J."/>
            <person name="Wang Q."/>
            <person name="Steinberg C.E."/>
            <person name="Wang H."/>
            <person name="Li N."/>
            <person name="Qian L."/>
            <person name="Zhang G."/>
            <person name="Li Y."/>
            <person name="Yang H."/>
            <person name="Liu X."/>
            <person name="Wang J."/>
            <person name="Yin Y."/>
            <person name="Wang J."/>
        </authorList>
    </citation>
    <scope>NUCLEOTIDE SEQUENCE [LARGE SCALE GENOMIC DNA]</scope>
    <source>
        <strain evidence="2">05x7-T-G4-1.051#20</strain>
    </source>
</reference>
<name>K1QK59_MAGGI</name>
<gene>
    <name evidence="2" type="ORF">CGI_10018446</name>
</gene>
<dbReference type="EMBL" id="JH816385">
    <property type="protein sequence ID" value="EKC34203.1"/>
    <property type="molecule type" value="Genomic_DNA"/>
</dbReference>
<feature type="compositionally biased region" description="Basic and acidic residues" evidence="1">
    <location>
        <begin position="18"/>
        <end position="41"/>
    </location>
</feature>
<dbReference type="HOGENOM" id="CLU_1070611_0_0_1"/>
<dbReference type="InParanoid" id="K1QK59"/>
<sequence length="260" mass="29826">MEETGANDVLDYPPKSSRSADERQKMEVKRRETEQIRRTFRENASSDLTFRRSKTLPPLSSKKDVTGKIGANSDGLSPSLRKSRAGSPEYPCVIQRGNRSPIKIDALLRKSEPIPHFIDRRSKEPSNKTYRAKSIQGWKNEIKKVVPQRPAFALSSDWVAPPADWDDRDHYIYSPRGMFYTNTKYVLHKDFTVNPEWISEKMTVSEFSPADVVFDSRARTTEQQQYCYRGDWSILATIGLSCIYQQANVNNVHTSTRATK</sequence>
<evidence type="ECO:0000256" key="1">
    <source>
        <dbReference type="SAM" id="MobiDB-lite"/>
    </source>
</evidence>
<evidence type="ECO:0000313" key="2">
    <source>
        <dbReference type="EMBL" id="EKC34203.1"/>
    </source>
</evidence>
<feature type="region of interest" description="Disordered" evidence="1">
    <location>
        <begin position="1"/>
        <end position="94"/>
    </location>
</feature>
<organism evidence="2">
    <name type="scientific">Magallana gigas</name>
    <name type="common">Pacific oyster</name>
    <name type="synonym">Crassostrea gigas</name>
    <dbReference type="NCBI Taxonomy" id="29159"/>
    <lineage>
        <taxon>Eukaryota</taxon>
        <taxon>Metazoa</taxon>
        <taxon>Spiralia</taxon>
        <taxon>Lophotrochozoa</taxon>
        <taxon>Mollusca</taxon>
        <taxon>Bivalvia</taxon>
        <taxon>Autobranchia</taxon>
        <taxon>Pteriomorphia</taxon>
        <taxon>Ostreida</taxon>
        <taxon>Ostreoidea</taxon>
        <taxon>Ostreidae</taxon>
        <taxon>Magallana</taxon>
    </lineage>
</organism>
<protein>
    <submittedName>
        <fullName evidence="2">Uncharacterized protein</fullName>
    </submittedName>
</protein>
<accession>K1QK59</accession>
<dbReference type="AlphaFoldDB" id="K1QK59"/>